<evidence type="ECO:0000256" key="9">
    <source>
        <dbReference type="ARBA" id="ARBA00022595"/>
    </source>
</evidence>
<name>A0A976N1Q1_9CIRC</name>
<comment type="similarity">
    <text evidence="3">Belongs to the circoviridae capsid protein family.</text>
</comment>
<dbReference type="Gene3D" id="2.60.120.950">
    <property type="entry name" value="Circovirus capsid protein"/>
    <property type="match status" value="1"/>
</dbReference>
<dbReference type="InterPro" id="IPR003383">
    <property type="entry name" value="Circovirus_capsid"/>
</dbReference>
<dbReference type="InterPro" id="IPR038652">
    <property type="entry name" value="Circovirus_capsid_sf"/>
</dbReference>
<comment type="subcellular location">
    <subcellularLocation>
        <location evidence="1">Host nucleus</location>
    </subcellularLocation>
    <subcellularLocation>
        <location evidence="2">Virion</location>
    </subcellularLocation>
</comment>
<evidence type="ECO:0000313" key="17">
    <source>
        <dbReference type="EMBL" id="UPW41432.1"/>
    </source>
</evidence>
<evidence type="ECO:0000256" key="2">
    <source>
        <dbReference type="ARBA" id="ARBA00004328"/>
    </source>
</evidence>
<keyword evidence="14" id="KW-1160">Virus entry into host cell</keyword>
<dbReference type="GO" id="GO:0075509">
    <property type="term" value="P:endocytosis involved in viral entry into host cell"/>
    <property type="evidence" value="ECO:0007669"/>
    <property type="project" value="UniProtKB-KW"/>
</dbReference>
<evidence type="ECO:0000256" key="12">
    <source>
        <dbReference type="ARBA" id="ARBA00022890"/>
    </source>
</evidence>
<evidence type="ECO:0000256" key="6">
    <source>
        <dbReference type="ARBA" id="ARBA00022561"/>
    </source>
</evidence>
<keyword evidence="6" id="KW-0167">Capsid protein</keyword>
<evidence type="ECO:0000256" key="11">
    <source>
        <dbReference type="ARBA" id="ARBA00022844"/>
    </source>
</evidence>
<keyword evidence="8" id="KW-0945">Host-virus interaction</keyword>
<keyword evidence="9" id="KW-1162">Viral penetration into host cytoplasm</keyword>
<evidence type="ECO:0000256" key="4">
    <source>
        <dbReference type="ARBA" id="ARBA00022431"/>
    </source>
</evidence>
<evidence type="ECO:0000256" key="1">
    <source>
        <dbReference type="ARBA" id="ARBA00004147"/>
    </source>
</evidence>
<proteinExistence type="inferred from homology"/>
<organism evidence="17">
    <name type="scientific">Dipodfec virus UA04Rod_4537</name>
    <dbReference type="NCBI Taxonomy" id="2929250"/>
    <lineage>
        <taxon>Viruses</taxon>
        <taxon>Monodnaviria</taxon>
        <taxon>Shotokuvirae</taxon>
        <taxon>Cressdnaviricota</taxon>
        <taxon>Arfiviricetes</taxon>
        <taxon>Cirlivirales</taxon>
        <taxon>Circoviridae</taxon>
        <taxon>Circovirus</taxon>
        <taxon>Circovirus hirat</taxon>
    </lineage>
</organism>
<evidence type="ECO:0000256" key="15">
    <source>
        <dbReference type="ARBA" id="ARBA00046863"/>
    </source>
</evidence>
<evidence type="ECO:0000256" key="8">
    <source>
        <dbReference type="ARBA" id="ARBA00022581"/>
    </source>
</evidence>
<dbReference type="GO" id="GO:0043657">
    <property type="term" value="C:host cell"/>
    <property type="evidence" value="ECO:0007669"/>
    <property type="project" value="GOC"/>
</dbReference>
<protein>
    <submittedName>
        <fullName evidence="17">Capsid protein</fullName>
    </submittedName>
</protein>
<accession>A0A976N1Q1</accession>
<dbReference type="Pfam" id="PF02443">
    <property type="entry name" value="Circo_capsid"/>
    <property type="match status" value="1"/>
</dbReference>
<keyword evidence="13" id="KW-0238">DNA-binding</keyword>
<comment type="subunit">
    <text evidence="15">Homomultimer. Assembles in the nucleus, presumably in an immature form, then migrates to the cytoplasm once assembled as mature virion. Interacts with Rep; this interaction relocates Rep into the nucleus.</text>
</comment>
<dbReference type="GO" id="GO:0039615">
    <property type="term" value="C:T=1 icosahedral viral capsid"/>
    <property type="evidence" value="ECO:0007669"/>
    <property type="project" value="UniProtKB-KW"/>
</dbReference>
<feature type="compositionally biased region" description="Basic and acidic residues" evidence="16">
    <location>
        <begin position="165"/>
        <end position="176"/>
    </location>
</feature>
<sequence length="288" mass="34266">MTRLTSLTTSSIFRLRRRRPRRRLGNRPYGLRSRSFRRRRRFRRNRRRHPRRTFHLRFRQVVTSDWPTAPTTTPSDGTSGKETPLQWNFDHMSFSLNHFLQIGHGTSSYQHQPPFRYYRFKKIVVKGTWINWTSQYFENVIGHTALDLDGEDKNRGNVNRSNLDPAEHAARLRSDPTKAPFNYDPLQDRTSARKFNIRRGFTRVLRPKLEITQQVQTPKMEFHWLTKGTPWVSVREGSNMPWNGLSISLRQMKNPTTETPDPPIPQIQYDISAYVEFKEFDYETSKQL</sequence>
<dbReference type="EMBL" id="OM869597">
    <property type="protein sequence ID" value="UPW41432.1"/>
    <property type="molecule type" value="Genomic_DNA"/>
</dbReference>
<keyword evidence="11" id="KW-0946">Virion</keyword>
<dbReference type="GO" id="GO:0075732">
    <property type="term" value="P:viral penetration into host nucleus"/>
    <property type="evidence" value="ECO:0007669"/>
    <property type="project" value="UniProtKB-KW"/>
</dbReference>
<keyword evidence="4" id="KW-1140">T=1 icosahedral capsid protein</keyword>
<dbReference type="GO" id="GO:0019069">
    <property type="term" value="P:viral capsid assembly"/>
    <property type="evidence" value="ECO:0007669"/>
    <property type="project" value="InterPro"/>
</dbReference>
<evidence type="ECO:0000256" key="13">
    <source>
        <dbReference type="ARBA" id="ARBA00023125"/>
    </source>
</evidence>
<keyword evidence="5" id="KW-1163">Viral penetration into host nucleus</keyword>
<evidence type="ECO:0000256" key="5">
    <source>
        <dbReference type="ARBA" id="ARBA00022524"/>
    </source>
</evidence>
<dbReference type="GO" id="GO:0019062">
    <property type="term" value="P:virion attachment to host cell"/>
    <property type="evidence" value="ECO:0007669"/>
    <property type="project" value="UniProtKB-KW"/>
</dbReference>
<dbReference type="RefSeq" id="YP_010805767.1">
    <property type="nucleotide sequence ID" value="NC_077195.1"/>
</dbReference>
<dbReference type="KEGG" id="vg:80544709"/>
<keyword evidence="10" id="KW-1161">Viral attachment to host cell</keyword>
<evidence type="ECO:0000256" key="7">
    <source>
        <dbReference type="ARBA" id="ARBA00022562"/>
    </source>
</evidence>
<feature type="region of interest" description="Disordered" evidence="16">
    <location>
        <begin position="158"/>
        <end position="185"/>
    </location>
</feature>
<evidence type="ECO:0000256" key="16">
    <source>
        <dbReference type="SAM" id="MobiDB-lite"/>
    </source>
</evidence>
<reference evidence="17" key="1">
    <citation type="submission" date="2022-02" db="EMBL/GenBank/DDBJ databases">
        <title>Towards deciphering the DNA virus diversity associated with rodent species in the families Cricetidae and Heteromyidae.</title>
        <authorList>
            <person name="Lund M."/>
            <person name="Larsen B.B."/>
            <person name="Gryseels S."/>
            <person name="Kraberger S."/>
            <person name="Rowsey D.M."/>
            <person name="Steger L."/>
            <person name="Yule K.M."/>
            <person name="Upham N.S."/>
            <person name="Worobey M."/>
            <person name="Van Doorslaer K."/>
            <person name="Varsani A."/>
        </authorList>
    </citation>
    <scope>NUCLEOTIDE SEQUENCE</scope>
    <source>
        <strain evidence="17">UA04Rod_4537</strain>
    </source>
</reference>
<keyword evidence="7" id="KW-1048">Host nucleus</keyword>
<evidence type="ECO:0000256" key="10">
    <source>
        <dbReference type="ARBA" id="ARBA00022804"/>
    </source>
</evidence>
<keyword evidence="12" id="KW-1164">Virus endocytosis by host</keyword>
<evidence type="ECO:0000256" key="14">
    <source>
        <dbReference type="ARBA" id="ARBA00023296"/>
    </source>
</evidence>
<evidence type="ECO:0000256" key="3">
    <source>
        <dbReference type="ARBA" id="ARBA00010301"/>
    </source>
</evidence>
<dbReference type="GeneID" id="80544709"/>